<dbReference type="GO" id="GO:0006654">
    <property type="term" value="P:phosphatidic acid biosynthetic process"/>
    <property type="evidence" value="ECO:0007669"/>
    <property type="project" value="TreeGrafter"/>
</dbReference>
<protein>
    <recommendedName>
        <fullName evidence="4">Phospholipid/glycerol acyltransferase domain-containing protein</fullName>
    </recommendedName>
</protein>
<dbReference type="PANTHER" id="PTHR10434">
    <property type="entry name" value="1-ACYL-SN-GLYCEROL-3-PHOSPHATE ACYLTRANSFERASE"/>
    <property type="match status" value="1"/>
</dbReference>
<reference evidence="5" key="1">
    <citation type="submission" date="2018-05" db="EMBL/GenBank/DDBJ databases">
        <authorList>
            <person name="Lanie J.A."/>
            <person name="Ng W.-L."/>
            <person name="Kazmierczak K.M."/>
            <person name="Andrzejewski T.M."/>
            <person name="Davidsen T.M."/>
            <person name="Wayne K.J."/>
            <person name="Tettelin H."/>
            <person name="Glass J.I."/>
            <person name="Rusch D."/>
            <person name="Podicherti R."/>
            <person name="Tsui H.-C.T."/>
            <person name="Winkler M.E."/>
        </authorList>
    </citation>
    <scope>NUCLEOTIDE SEQUENCE</scope>
</reference>
<keyword evidence="3" id="KW-0472">Membrane</keyword>
<dbReference type="GO" id="GO:0003841">
    <property type="term" value="F:1-acylglycerol-3-phosphate O-acyltransferase activity"/>
    <property type="evidence" value="ECO:0007669"/>
    <property type="project" value="TreeGrafter"/>
</dbReference>
<dbReference type="CDD" id="cd07989">
    <property type="entry name" value="LPLAT_AGPAT-like"/>
    <property type="match status" value="1"/>
</dbReference>
<sequence>MLFFKSLIFWIIFLISILLLSPVLIFLRIFSYSLALSIAKVWASIIIKSLKFFCNLEYKITGKKNLNFSDNIVFSKHQSTWETIFFILLIPKPVFVVKKELMFIPLFGWCLYLLGNIGIDRNSGRKAIKKMMLDGNNLIKKG</sequence>
<feature type="transmembrane region" description="Helical" evidence="3">
    <location>
        <begin position="101"/>
        <end position="119"/>
    </location>
</feature>
<feature type="non-terminal residue" evidence="5">
    <location>
        <position position="142"/>
    </location>
</feature>
<proteinExistence type="predicted"/>
<feature type="transmembrane region" description="Helical" evidence="3">
    <location>
        <begin position="7"/>
        <end position="30"/>
    </location>
</feature>
<accession>A0A383A849</accession>
<name>A0A383A849_9ZZZZ</name>
<dbReference type="AlphaFoldDB" id="A0A383A849"/>
<keyword evidence="3" id="KW-0812">Transmembrane</keyword>
<dbReference type="Pfam" id="PF01553">
    <property type="entry name" value="Acyltransferase"/>
    <property type="match status" value="1"/>
</dbReference>
<dbReference type="InterPro" id="IPR002123">
    <property type="entry name" value="Plipid/glycerol_acylTrfase"/>
</dbReference>
<dbReference type="EMBL" id="UINC01189890">
    <property type="protein sequence ID" value="SVE03781.1"/>
    <property type="molecule type" value="Genomic_DNA"/>
</dbReference>
<keyword evidence="3" id="KW-1133">Transmembrane helix</keyword>
<organism evidence="5">
    <name type="scientific">marine metagenome</name>
    <dbReference type="NCBI Taxonomy" id="408172"/>
    <lineage>
        <taxon>unclassified sequences</taxon>
        <taxon>metagenomes</taxon>
        <taxon>ecological metagenomes</taxon>
    </lineage>
</organism>
<evidence type="ECO:0000259" key="4">
    <source>
        <dbReference type="Pfam" id="PF01553"/>
    </source>
</evidence>
<keyword evidence="2" id="KW-0012">Acyltransferase</keyword>
<gene>
    <name evidence="5" type="ORF">METZ01_LOCUS456635</name>
</gene>
<keyword evidence="1" id="KW-0808">Transferase</keyword>
<dbReference type="PANTHER" id="PTHR10434:SF40">
    <property type="entry name" value="1-ACYL-SN-GLYCEROL-3-PHOSPHATE ACYLTRANSFERASE"/>
    <property type="match status" value="1"/>
</dbReference>
<evidence type="ECO:0000256" key="2">
    <source>
        <dbReference type="ARBA" id="ARBA00023315"/>
    </source>
</evidence>
<feature type="domain" description="Phospholipid/glycerol acyltransferase" evidence="4">
    <location>
        <begin position="59"/>
        <end position="131"/>
    </location>
</feature>
<evidence type="ECO:0000256" key="3">
    <source>
        <dbReference type="SAM" id="Phobius"/>
    </source>
</evidence>
<evidence type="ECO:0000313" key="5">
    <source>
        <dbReference type="EMBL" id="SVE03781.1"/>
    </source>
</evidence>
<dbReference type="SUPFAM" id="SSF69593">
    <property type="entry name" value="Glycerol-3-phosphate (1)-acyltransferase"/>
    <property type="match status" value="1"/>
</dbReference>
<evidence type="ECO:0000256" key="1">
    <source>
        <dbReference type="ARBA" id="ARBA00022679"/>
    </source>
</evidence>